<dbReference type="InterPro" id="IPR045012">
    <property type="entry name" value="NLP"/>
</dbReference>
<proteinExistence type="predicted"/>
<dbReference type="AlphaFoldDB" id="A0A835I524"/>
<keyword evidence="3" id="KW-1185">Reference proteome</keyword>
<dbReference type="PANTHER" id="PTHR32002:SF35">
    <property type="entry name" value="PROTEIN NLP6"/>
    <property type="match status" value="1"/>
</dbReference>
<feature type="non-terminal residue" evidence="2">
    <location>
        <position position="1"/>
    </location>
</feature>
<dbReference type="GO" id="GO:0003700">
    <property type="term" value="F:DNA-binding transcription factor activity"/>
    <property type="evidence" value="ECO:0007669"/>
    <property type="project" value="InterPro"/>
</dbReference>
<dbReference type="PANTHER" id="PTHR32002">
    <property type="entry name" value="PROTEIN NLP8"/>
    <property type="match status" value="1"/>
</dbReference>
<gene>
    <name evidence="2" type="ORF">IFM89_024574</name>
</gene>
<organism evidence="2 3">
    <name type="scientific">Coptis chinensis</name>
    <dbReference type="NCBI Taxonomy" id="261450"/>
    <lineage>
        <taxon>Eukaryota</taxon>
        <taxon>Viridiplantae</taxon>
        <taxon>Streptophyta</taxon>
        <taxon>Embryophyta</taxon>
        <taxon>Tracheophyta</taxon>
        <taxon>Spermatophyta</taxon>
        <taxon>Magnoliopsida</taxon>
        <taxon>Ranunculales</taxon>
        <taxon>Ranunculaceae</taxon>
        <taxon>Coptidoideae</taxon>
        <taxon>Coptis</taxon>
    </lineage>
</organism>
<accession>A0A835I524</accession>
<dbReference type="Proteomes" id="UP000631114">
    <property type="component" value="Unassembled WGS sequence"/>
</dbReference>
<evidence type="ECO:0000313" key="3">
    <source>
        <dbReference type="Proteomes" id="UP000631114"/>
    </source>
</evidence>
<protein>
    <submittedName>
        <fullName evidence="2">Uncharacterized protein</fullName>
    </submittedName>
</protein>
<sequence length="162" mass="18120">MWFCAAFVQKHVITTFGQPFVLDTQSNGLLEYRTVSLMYMFSVEGENDGNLGLTGHVFRPRVARMGRDVEYYSCKEYPRLNDALHYNKTNFGPEVDKVCKALEMLTCGVLATPGQSITYKRGRGVVPVTRHDGLKQTSDISGLRLGDNEATLPEEPPLLSVQ</sequence>
<dbReference type="EMBL" id="JADFTS010000004">
    <property type="protein sequence ID" value="KAF9610724.1"/>
    <property type="molecule type" value="Genomic_DNA"/>
</dbReference>
<evidence type="ECO:0000256" key="1">
    <source>
        <dbReference type="SAM" id="MobiDB-lite"/>
    </source>
</evidence>
<comment type="caution">
    <text evidence="2">The sequence shown here is derived from an EMBL/GenBank/DDBJ whole genome shotgun (WGS) entry which is preliminary data.</text>
</comment>
<name>A0A835I524_9MAGN</name>
<evidence type="ECO:0000313" key="2">
    <source>
        <dbReference type="EMBL" id="KAF9610724.1"/>
    </source>
</evidence>
<feature type="region of interest" description="Disordered" evidence="1">
    <location>
        <begin position="137"/>
        <end position="162"/>
    </location>
</feature>
<dbReference type="OrthoDB" id="1718520at2759"/>
<reference evidence="2 3" key="1">
    <citation type="submission" date="2020-10" db="EMBL/GenBank/DDBJ databases">
        <title>The Coptis chinensis genome and diversification of protoberbering-type alkaloids.</title>
        <authorList>
            <person name="Wang B."/>
            <person name="Shu S."/>
            <person name="Song C."/>
            <person name="Liu Y."/>
        </authorList>
    </citation>
    <scope>NUCLEOTIDE SEQUENCE [LARGE SCALE GENOMIC DNA]</scope>
    <source>
        <strain evidence="2">HL-2020</strain>
        <tissue evidence="2">Leaf</tissue>
    </source>
</reference>